<evidence type="ECO:0000313" key="3">
    <source>
        <dbReference type="EMBL" id="KAG5842774.1"/>
    </source>
</evidence>
<evidence type="ECO:0000256" key="1">
    <source>
        <dbReference type="SAM" id="Coils"/>
    </source>
</evidence>
<dbReference type="AlphaFoldDB" id="A0A9D3RTE1"/>
<gene>
    <name evidence="3" type="ORF">ANANG_G00181310</name>
</gene>
<feature type="region of interest" description="Disordered" evidence="2">
    <location>
        <begin position="224"/>
        <end position="249"/>
    </location>
</feature>
<organism evidence="3 4">
    <name type="scientific">Anguilla anguilla</name>
    <name type="common">European freshwater eel</name>
    <name type="synonym">Muraena anguilla</name>
    <dbReference type="NCBI Taxonomy" id="7936"/>
    <lineage>
        <taxon>Eukaryota</taxon>
        <taxon>Metazoa</taxon>
        <taxon>Chordata</taxon>
        <taxon>Craniata</taxon>
        <taxon>Vertebrata</taxon>
        <taxon>Euteleostomi</taxon>
        <taxon>Actinopterygii</taxon>
        <taxon>Neopterygii</taxon>
        <taxon>Teleostei</taxon>
        <taxon>Anguilliformes</taxon>
        <taxon>Anguillidae</taxon>
        <taxon>Anguilla</taxon>
    </lineage>
</organism>
<reference evidence="3" key="1">
    <citation type="submission" date="2021-01" db="EMBL/GenBank/DDBJ databases">
        <title>A chromosome-scale assembly of European eel, Anguilla anguilla.</title>
        <authorList>
            <person name="Henkel C."/>
            <person name="Jong-Raadsen S.A."/>
            <person name="Dufour S."/>
            <person name="Weltzien F.-A."/>
            <person name="Palstra A.P."/>
            <person name="Pelster B."/>
            <person name="Spaink H.P."/>
            <person name="Van Den Thillart G.E."/>
            <person name="Jansen H."/>
            <person name="Zahm M."/>
            <person name="Klopp C."/>
            <person name="Cedric C."/>
            <person name="Louis A."/>
            <person name="Berthelot C."/>
            <person name="Parey E."/>
            <person name="Roest Crollius H."/>
            <person name="Montfort J."/>
            <person name="Robinson-Rechavi M."/>
            <person name="Bucao C."/>
            <person name="Bouchez O."/>
            <person name="Gislard M."/>
            <person name="Lluch J."/>
            <person name="Milhes M."/>
            <person name="Lampietro C."/>
            <person name="Lopez Roques C."/>
            <person name="Donnadieu C."/>
            <person name="Braasch I."/>
            <person name="Desvignes T."/>
            <person name="Postlethwait J."/>
            <person name="Bobe J."/>
            <person name="Guiguen Y."/>
            <person name="Dirks R."/>
        </authorList>
    </citation>
    <scope>NUCLEOTIDE SEQUENCE</scope>
    <source>
        <strain evidence="3">Tag_6206</strain>
        <tissue evidence="3">Liver</tissue>
    </source>
</reference>
<accession>A0A9D3RTE1</accession>
<keyword evidence="4" id="KW-1185">Reference proteome</keyword>
<comment type="caution">
    <text evidence="3">The sequence shown here is derived from an EMBL/GenBank/DDBJ whole genome shotgun (WGS) entry which is preliminary data.</text>
</comment>
<evidence type="ECO:0000256" key="2">
    <source>
        <dbReference type="SAM" id="MobiDB-lite"/>
    </source>
</evidence>
<evidence type="ECO:0000313" key="4">
    <source>
        <dbReference type="Proteomes" id="UP001044222"/>
    </source>
</evidence>
<sequence>MTTHESCMDSFLSDEEDARAIEDAIKAAIKAVMYVLCNINNNKIRAYEMMVAQRDRENERLRMQMKSAEMELISLRRYRRTMGQGGLVDSVCSLDSGISSEENSKQDLCAKSGSCDAEEDMRGQPLWSKEFATECTGPCASAADQAEREGWGTTVDPSLVAFGEGLRCRSRGEWTNGGPLKSDGDSGHPAAAAEGPVPVKEEPPDFETVCVKWEVCDRGVPVGGGARPAPKNGTASTWSRDGAPPCGERQNHSCGFPGLPGERTTLPPACQKSACSVWPDLEMKRMSNREKLQRYRARIRADPDKYRVYREMDRRRYQMRKKSIKDLPEHCQKLKREAWREAARRHRARKKSCPPIGPHVDLALNVEVPLDPTEILQSWDPTICTGQGNQVPLD</sequence>
<name>A0A9D3RTE1_ANGAN</name>
<dbReference type="EMBL" id="JAFIRN010000009">
    <property type="protein sequence ID" value="KAG5842774.1"/>
    <property type="molecule type" value="Genomic_DNA"/>
</dbReference>
<feature type="coiled-coil region" evidence="1">
    <location>
        <begin position="51"/>
        <end position="78"/>
    </location>
</feature>
<protein>
    <submittedName>
        <fullName evidence="3">Uncharacterized protein</fullName>
    </submittedName>
</protein>
<proteinExistence type="predicted"/>
<feature type="region of interest" description="Disordered" evidence="2">
    <location>
        <begin position="172"/>
        <end position="203"/>
    </location>
</feature>
<dbReference type="Proteomes" id="UP001044222">
    <property type="component" value="Chromosome 9"/>
</dbReference>
<keyword evidence="1" id="KW-0175">Coiled coil</keyword>